<evidence type="ECO:0000313" key="2">
    <source>
        <dbReference type="EMBL" id="OGI62198.1"/>
    </source>
</evidence>
<dbReference type="CDD" id="cd07438">
    <property type="entry name" value="PHP_HisPPase_AMP"/>
    <property type="match status" value="1"/>
</dbReference>
<sequence>MKKIDLHLHSYYSDGSSSLEEILSQIEREKVSVFSITDHNFISPEIENFQKTIQEAEMGFLQGVEISCMDKTSRQSIHMLGYSKSFNIEKINNDLKTVLVGYNERAKKIVEKLNQEFGFDLNFEKIKSSIKSPFVSRNLLAEILIEKVDKSLTMKDALKKVFINEDDSWMIDAEEAIDIIKRSGGKAILAHPGNLINKLNFDNLVINLKDRGLDGVETYYRKHDLETVEFLKNKCKELNLVITGGSDWHGHKYSDFSPGILIEENTYNQFINLFKA</sequence>
<comment type="caution">
    <text evidence="2">The sequence shown here is derived from an EMBL/GenBank/DDBJ whole genome shotgun (WGS) entry which is preliminary data.</text>
</comment>
<organism evidence="2 3">
    <name type="scientific">Candidatus Nomurabacteria bacterium RIFCSPHIGHO2_01_FULL_39_9</name>
    <dbReference type="NCBI Taxonomy" id="1801735"/>
    <lineage>
        <taxon>Bacteria</taxon>
        <taxon>Candidatus Nomuraibacteriota</taxon>
    </lineage>
</organism>
<dbReference type="GO" id="GO:0035312">
    <property type="term" value="F:5'-3' DNA exonuclease activity"/>
    <property type="evidence" value="ECO:0007669"/>
    <property type="project" value="TreeGrafter"/>
</dbReference>
<dbReference type="PANTHER" id="PTHR42924:SF3">
    <property type="entry name" value="POLYMERASE_HISTIDINOL PHOSPHATASE N-TERMINAL DOMAIN-CONTAINING PROTEIN"/>
    <property type="match status" value="1"/>
</dbReference>
<dbReference type="Proteomes" id="UP000182253">
    <property type="component" value="Unassembled WGS sequence"/>
</dbReference>
<protein>
    <recommendedName>
        <fullName evidence="1">Polymerase/histidinol phosphatase N-terminal domain-containing protein</fullName>
    </recommendedName>
</protein>
<dbReference type="Gene3D" id="1.10.150.650">
    <property type="match status" value="1"/>
</dbReference>
<feature type="domain" description="Polymerase/histidinol phosphatase N-terminal" evidence="1">
    <location>
        <begin position="4"/>
        <end position="70"/>
    </location>
</feature>
<dbReference type="SMART" id="SM00481">
    <property type="entry name" value="POLIIIAc"/>
    <property type="match status" value="1"/>
</dbReference>
<reference evidence="2 3" key="1">
    <citation type="journal article" date="2016" name="Nat. Commun.">
        <title>Thousands of microbial genomes shed light on interconnected biogeochemical processes in an aquifer system.</title>
        <authorList>
            <person name="Anantharaman K."/>
            <person name="Brown C.T."/>
            <person name="Hug L.A."/>
            <person name="Sharon I."/>
            <person name="Castelle C.J."/>
            <person name="Probst A.J."/>
            <person name="Thomas B.C."/>
            <person name="Singh A."/>
            <person name="Wilkins M.J."/>
            <person name="Karaoz U."/>
            <person name="Brodie E.L."/>
            <person name="Williams K.H."/>
            <person name="Hubbard S.S."/>
            <person name="Banfield J.F."/>
        </authorList>
    </citation>
    <scope>NUCLEOTIDE SEQUENCE [LARGE SCALE GENOMIC DNA]</scope>
</reference>
<dbReference type="GO" id="GO:0004534">
    <property type="term" value="F:5'-3' RNA exonuclease activity"/>
    <property type="evidence" value="ECO:0007669"/>
    <property type="project" value="TreeGrafter"/>
</dbReference>
<dbReference type="Gene3D" id="3.20.20.140">
    <property type="entry name" value="Metal-dependent hydrolases"/>
    <property type="match status" value="1"/>
</dbReference>
<dbReference type="SUPFAM" id="SSF89550">
    <property type="entry name" value="PHP domain-like"/>
    <property type="match status" value="1"/>
</dbReference>
<dbReference type="InterPro" id="IPR003141">
    <property type="entry name" value="Pol/His_phosphatase_N"/>
</dbReference>
<proteinExistence type="predicted"/>
<gene>
    <name evidence="2" type="ORF">A2645_00195</name>
</gene>
<evidence type="ECO:0000313" key="3">
    <source>
        <dbReference type="Proteomes" id="UP000182253"/>
    </source>
</evidence>
<dbReference type="Pfam" id="PF02811">
    <property type="entry name" value="PHP"/>
    <property type="match status" value="1"/>
</dbReference>
<dbReference type="STRING" id="1801735.A2645_00195"/>
<dbReference type="InterPro" id="IPR004013">
    <property type="entry name" value="PHP_dom"/>
</dbReference>
<dbReference type="EMBL" id="MFTL01000002">
    <property type="protein sequence ID" value="OGI62198.1"/>
    <property type="molecule type" value="Genomic_DNA"/>
</dbReference>
<name>A0A1F6UXX5_9BACT</name>
<evidence type="ECO:0000259" key="1">
    <source>
        <dbReference type="SMART" id="SM00481"/>
    </source>
</evidence>
<dbReference type="InterPro" id="IPR052018">
    <property type="entry name" value="PHP_domain"/>
</dbReference>
<dbReference type="InterPro" id="IPR016195">
    <property type="entry name" value="Pol/histidinol_Pase-like"/>
</dbReference>
<dbReference type="PANTHER" id="PTHR42924">
    <property type="entry name" value="EXONUCLEASE"/>
    <property type="match status" value="1"/>
</dbReference>
<dbReference type="AlphaFoldDB" id="A0A1F6UXX5"/>
<accession>A0A1F6UXX5</accession>